<sequence length="261" mass="29041">MSAMQSLAFMESRRLRGFLEIQQQVVRGIDHCAADLLGFFPGVQPAPPERTLLLVVGSERGFCGNFNESLIQSLEDTLGPTYEGFVACGHKLCSRVERHPQLLQTVEGAALMEEVDGALKRLTAVLAGQGTSSHALGLEVIYQDPDAQEPVTRTLLPPFQNRPATVPRVGYAPEIYLPPAELLGELAHHSLFATLHEILYRSLMAENQRRTRHLDGAVRHLDQSLERLTYRDNQLRQEEIIEEIEVILLNADATGLSPKEE</sequence>
<dbReference type="PATRIC" id="fig|1769779.3.peg.2548"/>
<accession>A0A1C9WA02</accession>
<dbReference type="KEGG" id="micc:AUP74_02558"/>
<evidence type="ECO:0000256" key="3">
    <source>
        <dbReference type="ARBA" id="ARBA00007681"/>
    </source>
</evidence>
<evidence type="ECO:0000313" key="11">
    <source>
        <dbReference type="Proteomes" id="UP000095672"/>
    </source>
</evidence>
<dbReference type="Gene3D" id="3.40.1380.10">
    <property type="match status" value="1"/>
</dbReference>
<dbReference type="STRING" id="1769779.AUP74_02558"/>
<evidence type="ECO:0000256" key="2">
    <source>
        <dbReference type="ARBA" id="ARBA00004170"/>
    </source>
</evidence>
<gene>
    <name evidence="10" type="ORF">AUP74_02558</name>
</gene>
<evidence type="ECO:0000256" key="1">
    <source>
        <dbReference type="ARBA" id="ARBA00003456"/>
    </source>
</evidence>
<dbReference type="EMBL" id="CP014143">
    <property type="protein sequence ID" value="AOS97955.1"/>
    <property type="molecule type" value="Genomic_DNA"/>
</dbReference>
<evidence type="ECO:0000256" key="5">
    <source>
        <dbReference type="ARBA" id="ARBA00022781"/>
    </source>
</evidence>
<keyword evidence="9" id="KW-0066">ATP synthesis</keyword>
<dbReference type="Proteomes" id="UP000095672">
    <property type="component" value="Chromosome"/>
</dbReference>
<protein>
    <submittedName>
        <fullName evidence="10">F0F1 ATP synthase subunit gamma</fullName>
    </submittedName>
</protein>
<keyword evidence="6" id="KW-0406">Ion transport</keyword>
<dbReference type="PRINTS" id="PR00126">
    <property type="entry name" value="ATPASEGAMMA"/>
</dbReference>
<organism evidence="10 11">
    <name type="scientific">Microbulbifer aggregans</name>
    <dbReference type="NCBI Taxonomy" id="1769779"/>
    <lineage>
        <taxon>Bacteria</taxon>
        <taxon>Pseudomonadati</taxon>
        <taxon>Pseudomonadota</taxon>
        <taxon>Gammaproteobacteria</taxon>
        <taxon>Cellvibrionales</taxon>
        <taxon>Microbulbiferaceae</taxon>
        <taxon>Microbulbifer</taxon>
    </lineage>
</organism>
<keyword evidence="8" id="KW-0139">CF(1)</keyword>
<proteinExistence type="inferred from homology"/>
<dbReference type="Pfam" id="PF00231">
    <property type="entry name" value="ATP-synt"/>
    <property type="match status" value="1"/>
</dbReference>
<keyword evidence="11" id="KW-1185">Reference proteome</keyword>
<evidence type="ECO:0000256" key="7">
    <source>
        <dbReference type="ARBA" id="ARBA00023136"/>
    </source>
</evidence>
<name>A0A1C9WA02_9GAMM</name>
<reference evidence="11" key="1">
    <citation type="submission" date="2016-01" db="EMBL/GenBank/DDBJ databases">
        <title>Complete genome sequence of Microbulbifer sp. CCB-MM1, a halophile isolated from Matang Mangrove Forest, Perak.</title>
        <authorList>
            <person name="Moh T.H."/>
            <person name="Dinesh B."/>
            <person name="Lau N.-S."/>
            <person name="Go F."/>
            <person name="Alexander Chong S.-C."/>
        </authorList>
    </citation>
    <scope>NUCLEOTIDE SEQUENCE [LARGE SCALE GENOMIC DNA]</scope>
    <source>
        <strain evidence="11">CCB-MM1</strain>
    </source>
</reference>
<dbReference type="GO" id="GO:0045259">
    <property type="term" value="C:proton-transporting ATP synthase complex"/>
    <property type="evidence" value="ECO:0007669"/>
    <property type="project" value="UniProtKB-KW"/>
</dbReference>
<keyword evidence="4" id="KW-0813">Transport</keyword>
<dbReference type="SUPFAM" id="SSF52943">
    <property type="entry name" value="ATP synthase (F1-ATPase), gamma subunit"/>
    <property type="match status" value="1"/>
</dbReference>
<evidence type="ECO:0000256" key="9">
    <source>
        <dbReference type="ARBA" id="ARBA00023310"/>
    </source>
</evidence>
<evidence type="ECO:0000256" key="4">
    <source>
        <dbReference type="ARBA" id="ARBA00022448"/>
    </source>
</evidence>
<dbReference type="Gene3D" id="1.10.287.80">
    <property type="entry name" value="ATP synthase, gamma subunit, helix hairpin domain"/>
    <property type="match status" value="1"/>
</dbReference>
<evidence type="ECO:0000256" key="8">
    <source>
        <dbReference type="ARBA" id="ARBA00023196"/>
    </source>
</evidence>
<dbReference type="GO" id="GO:0046933">
    <property type="term" value="F:proton-transporting ATP synthase activity, rotational mechanism"/>
    <property type="evidence" value="ECO:0007669"/>
    <property type="project" value="InterPro"/>
</dbReference>
<comment type="subcellular location">
    <subcellularLocation>
        <location evidence="2">Membrane</location>
        <topology evidence="2">Peripheral membrane protein</topology>
    </subcellularLocation>
</comment>
<keyword evidence="5" id="KW-0375">Hydrogen ion transport</keyword>
<evidence type="ECO:0000256" key="6">
    <source>
        <dbReference type="ARBA" id="ARBA00023065"/>
    </source>
</evidence>
<comment type="similarity">
    <text evidence="3">Belongs to the ATPase gamma chain family.</text>
</comment>
<evidence type="ECO:0000313" key="10">
    <source>
        <dbReference type="EMBL" id="AOS97955.1"/>
    </source>
</evidence>
<comment type="function">
    <text evidence="1">Produces ATP from ADP in the presence of a proton gradient across the membrane. The gamma chain is believed to be important in regulating ATPase activity and the flow of protons through the CF(0) complex.</text>
</comment>
<keyword evidence="7" id="KW-0472">Membrane</keyword>
<dbReference type="AlphaFoldDB" id="A0A1C9WA02"/>
<dbReference type="InterPro" id="IPR000131">
    <property type="entry name" value="ATP_synth_F1_gsu"/>
</dbReference>
<dbReference type="InterPro" id="IPR035968">
    <property type="entry name" value="ATP_synth_F1_ATPase_gsu"/>
</dbReference>